<dbReference type="EMBL" id="CM004403">
    <property type="protein sequence ID" value="KAG8634184.1"/>
    <property type="molecule type" value="Genomic_DNA"/>
</dbReference>
<reference evidence="2" key="1">
    <citation type="journal article" date="2016" name="Nat. Biotechnol.">
        <title>Sequencing wild and cultivated cassava and related species reveals extensive interspecific hybridization and genetic diversity.</title>
        <authorList>
            <person name="Bredeson J.V."/>
            <person name="Lyons J.B."/>
            <person name="Prochnik S.E."/>
            <person name="Wu G.A."/>
            <person name="Ha C.M."/>
            <person name="Edsinger-Gonzales E."/>
            <person name="Grimwood J."/>
            <person name="Schmutz J."/>
            <person name="Rabbi I.Y."/>
            <person name="Egesi C."/>
            <person name="Nauluvula P."/>
            <person name="Lebot V."/>
            <person name="Ndunguru J."/>
            <person name="Mkamilo G."/>
            <person name="Bart R.S."/>
            <person name="Setter T.L."/>
            <person name="Gleadow R.M."/>
            <person name="Kulakow P."/>
            <person name="Ferguson M.E."/>
            <person name="Rounsley S."/>
            <person name="Rokhsar D.S."/>
        </authorList>
    </citation>
    <scope>NUCLEOTIDE SEQUENCE [LARGE SCALE GENOMIC DNA]</scope>
    <source>
        <strain evidence="2">cv. AM560-2</strain>
    </source>
</reference>
<gene>
    <name evidence="1" type="ORF">MANES_17G018825v8</name>
</gene>
<comment type="caution">
    <text evidence="1">The sequence shown here is derived from an EMBL/GenBank/DDBJ whole genome shotgun (WGS) entry which is preliminary data.</text>
</comment>
<name>A0ACB7G2T0_MANES</name>
<organism evidence="1 2">
    <name type="scientific">Manihot esculenta</name>
    <name type="common">Cassava</name>
    <name type="synonym">Jatropha manihot</name>
    <dbReference type="NCBI Taxonomy" id="3983"/>
    <lineage>
        <taxon>Eukaryota</taxon>
        <taxon>Viridiplantae</taxon>
        <taxon>Streptophyta</taxon>
        <taxon>Embryophyta</taxon>
        <taxon>Tracheophyta</taxon>
        <taxon>Spermatophyta</taxon>
        <taxon>Magnoliopsida</taxon>
        <taxon>eudicotyledons</taxon>
        <taxon>Gunneridae</taxon>
        <taxon>Pentapetalae</taxon>
        <taxon>rosids</taxon>
        <taxon>fabids</taxon>
        <taxon>Malpighiales</taxon>
        <taxon>Euphorbiaceae</taxon>
        <taxon>Crotonoideae</taxon>
        <taxon>Manihoteae</taxon>
        <taxon>Manihot</taxon>
    </lineage>
</organism>
<evidence type="ECO:0000313" key="1">
    <source>
        <dbReference type="EMBL" id="KAG8634184.1"/>
    </source>
</evidence>
<protein>
    <submittedName>
        <fullName evidence="1">Uncharacterized protein</fullName>
    </submittedName>
</protein>
<proteinExistence type="predicted"/>
<keyword evidence="2" id="KW-1185">Reference proteome</keyword>
<sequence length="464" mass="49725">MTIPVTTGKFSQNGERKCTKQFGLNALKSPLHAIPIGKKEEGVMVMWNRASTELRRTCKRWFSSESTRRTYAALWGNGDFGRLGLGNLDSQWRPRLLPSSAFGNQGLNSIACGGAHTLFLTETGRVYATGLNDFGQLGISGNYAYTMEPIEVSGIKKEVVQISAGYHHSCAITVDGELYMWGRNSNGQLGLGKKRQSVVLLPTKVEWLSGLAIKKVALASEHSIAVTDGGEALSWGGGGSGQLGHGNRSSILGFLRSTSEYTPRRITKLEGVKVKNVAAGLLHSACIDENGAIFVFGERVTGRLSFGEKNNAATPFMIAEFPWSKEVACGGYHTCVVTGGGELYSWGSNENGCLGIGSTSAFHLPERVEGPFLRSPVEQVSCGWKHTAAISEGKIYTWGWGGANGTFSENGHSSGGQLGHGSDVDYRSPALVTFEKNLKALQVSCGFNHTGAILESAETEAILF</sequence>
<evidence type="ECO:0000313" key="2">
    <source>
        <dbReference type="Proteomes" id="UP000091857"/>
    </source>
</evidence>
<dbReference type="Proteomes" id="UP000091857">
    <property type="component" value="Chromosome 17"/>
</dbReference>
<accession>A0ACB7G2T0</accession>